<protein>
    <submittedName>
        <fullName evidence="3">Uncharacterized protein</fullName>
    </submittedName>
</protein>
<evidence type="ECO:0000313" key="4">
    <source>
        <dbReference type="Proteomes" id="UP000645555"/>
    </source>
</evidence>
<evidence type="ECO:0000256" key="1">
    <source>
        <dbReference type="SAM" id="MobiDB-lite"/>
    </source>
</evidence>
<sequence>MSYDEPLRLPAAAIPDGCRDWTAGPAAAWSASLAPRWTLPAVRRSVAAAATTFALCVGAWAVMLGGLWPLVAAGFAVYTLWVLARPELVWAGAPALLVALAVEAPSLPWAVTFAGALVVVVSWTAVAVRLRARDTQLERALEAAGDGTARVPDEDAPVRRGRFLRPLGLVVLAVSVLTGATAGLWGTAEDRGGSRVVACYLAGLAVTALASAWLGRHRAVALRREPAPVLRVLVRDDARGTTEVYAADDTAAARPLFTVDLTSYDGDTEAADDPRAADGGAGAADTHGDDERDDQPADQRDDQRDKERAEFERILDTINDDVPGPVREAVLYGAPFDGAEVVLVSADEDPDQPPLTEWSAGPVRPLSPGAGLRRITRQKAREARDRQLERQARELGAGRPAVPVRRWSAGWLDWLAAALLVQWGGWICGAWFTEWAMSPWELALAAAIGLYGAVRVPLKLAWRITADSSGLWLTGLRAPRHVPWDDIRSVRRESYELKLRWRDDDWAVAAPRWAWFERRRGLTHPYDALAAELTVMRDDPGLRPTGESSGAERGRPLWPLALALAVLWVGLLAVLS</sequence>
<organism evidence="3 4">
    <name type="scientific">Streptomyces fructofermentans</name>
    <dbReference type="NCBI Taxonomy" id="152141"/>
    <lineage>
        <taxon>Bacteria</taxon>
        <taxon>Bacillati</taxon>
        <taxon>Actinomycetota</taxon>
        <taxon>Actinomycetes</taxon>
        <taxon>Kitasatosporales</taxon>
        <taxon>Streptomycetaceae</taxon>
        <taxon>Streptomyces</taxon>
    </lineage>
</organism>
<dbReference type="RefSeq" id="WP_190033322.1">
    <property type="nucleotide sequence ID" value="NZ_BMWD01000001.1"/>
</dbReference>
<proteinExistence type="predicted"/>
<name>A0A918K271_9ACTN</name>
<feature type="region of interest" description="Disordered" evidence="1">
    <location>
        <begin position="265"/>
        <end position="308"/>
    </location>
</feature>
<feature type="transmembrane region" description="Helical" evidence="2">
    <location>
        <begin position="107"/>
        <end position="130"/>
    </location>
</feature>
<keyword evidence="2" id="KW-0812">Transmembrane</keyword>
<keyword evidence="2" id="KW-0472">Membrane</keyword>
<dbReference type="Proteomes" id="UP000645555">
    <property type="component" value="Unassembled WGS sequence"/>
</dbReference>
<feature type="transmembrane region" description="Helical" evidence="2">
    <location>
        <begin position="557"/>
        <end position="575"/>
    </location>
</feature>
<dbReference type="AlphaFoldDB" id="A0A918K271"/>
<comment type="caution">
    <text evidence="3">The sequence shown here is derived from an EMBL/GenBank/DDBJ whole genome shotgun (WGS) entry which is preliminary data.</text>
</comment>
<accession>A0A918K271</accession>
<gene>
    <name evidence="3" type="ORF">GCM10010515_02060</name>
</gene>
<feature type="transmembrane region" description="Helical" evidence="2">
    <location>
        <begin position="167"/>
        <end position="188"/>
    </location>
</feature>
<evidence type="ECO:0000256" key="2">
    <source>
        <dbReference type="SAM" id="Phobius"/>
    </source>
</evidence>
<keyword evidence="4" id="KW-1185">Reference proteome</keyword>
<evidence type="ECO:0000313" key="3">
    <source>
        <dbReference type="EMBL" id="GGX39275.1"/>
    </source>
</evidence>
<feature type="transmembrane region" description="Helical" evidence="2">
    <location>
        <begin position="46"/>
        <end position="68"/>
    </location>
</feature>
<dbReference type="EMBL" id="BMWD01000001">
    <property type="protein sequence ID" value="GGX39275.1"/>
    <property type="molecule type" value="Genomic_DNA"/>
</dbReference>
<feature type="compositionally biased region" description="Basic and acidic residues" evidence="1">
    <location>
        <begin position="286"/>
        <end position="308"/>
    </location>
</feature>
<reference evidence="3" key="1">
    <citation type="journal article" date="2014" name="Int. J. Syst. Evol. Microbiol.">
        <title>Complete genome sequence of Corynebacterium casei LMG S-19264T (=DSM 44701T), isolated from a smear-ripened cheese.</title>
        <authorList>
            <consortium name="US DOE Joint Genome Institute (JGI-PGF)"/>
            <person name="Walter F."/>
            <person name="Albersmeier A."/>
            <person name="Kalinowski J."/>
            <person name="Ruckert C."/>
        </authorList>
    </citation>
    <scope>NUCLEOTIDE SEQUENCE</scope>
    <source>
        <strain evidence="3">JCM 4956</strain>
    </source>
</reference>
<reference evidence="3" key="2">
    <citation type="submission" date="2020-09" db="EMBL/GenBank/DDBJ databases">
        <authorList>
            <person name="Sun Q."/>
            <person name="Ohkuma M."/>
        </authorList>
    </citation>
    <scope>NUCLEOTIDE SEQUENCE</scope>
    <source>
        <strain evidence="3">JCM 4956</strain>
    </source>
</reference>
<feature type="transmembrane region" description="Helical" evidence="2">
    <location>
        <begin position="194"/>
        <end position="214"/>
    </location>
</feature>
<keyword evidence="2" id="KW-1133">Transmembrane helix</keyword>